<dbReference type="Proteomes" id="UP000326570">
    <property type="component" value="Unassembled WGS sequence"/>
</dbReference>
<proteinExistence type="predicted"/>
<name>A0A5N1ISA1_9BACT</name>
<dbReference type="EMBL" id="VTWT01000008">
    <property type="protein sequence ID" value="KAA9331226.1"/>
    <property type="molecule type" value="Genomic_DNA"/>
</dbReference>
<dbReference type="AlphaFoldDB" id="A0A5N1ISA1"/>
<organism evidence="1 2">
    <name type="scientific">Adhaeribacter soli</name>
    <dbReference type="NCBI Taxonomy" id="2607655"/>
    <lineage>
        <taxon>Bacteria</taxon>
        <taxon>Pseudomonadati</taxon>
        <taxon>Bacteroidota</taxon>
        <taxon>Cytophagia</taxon>
        <taxon>Cytophagales</taxon>
        <taxon>Hymenobacteraceae</taxon>
        <taxon>Adhaeribacter</taxon>
    </lineage>
</organism>
<protein>
    <recommendedName>
        <fullName evidence="3">Cytochrome c domain-containing protein</fullName>
    </recommendedName>
</protein>
<evidence type="ECO:0000313" key="1">
    <source>
        <dbReference type="EMBL" id="KAA9331226.1"/>
    </source>
</evidence>
<sequence length="120" mass="13574">MKKVSAIILIVCLFVGCGQKDDNSQAILNENEERIICGNDLEQQGLANNTCLVCHTDLGIDDVLTTRIDLFKRGTARLKKDIYRLKESKDPQHAQLLDTLTTSEINCVVDYLMKFKETQQ</sequence>
<dbReference type="RefSeq" id="WP_150904749.1">
    <property type="nucleotide sequence ID" value="NZ_VTWT01000008.1"/>
</dbReference>
<evidence type="ECO:0008006" key="3">
    <source>
        <dbReference type="Google" id="ProtNLM"/>
    </source>
</evidence>
<keyword evidence="2" id="KW-1185">Reference proteome</keyword>
<reference evidence="1 2" key="1">
    <citation type="submission" date="2019-09" db="EMBL/GenBank/DDBJ databases">
        <title>Genome sequence of Adhaeribacter sp. M2.</title>
        <authorList>
            <person name="Srinivasan S."/>
        </authorList>
    </citation>
    <scope>NUCLEOTIDE SEQUENCE [LARGE SCALE GENOMIC DNA]</scope>
    <source>
        <strain evidence="1 2">M2</strain>
    </source>
</reference>
<evidence type="ECO:0000313" key="2">
    <source>
        <dbReference type="Proteomes" id="UP000326570"/>
    </source>
</evidence>
<comment type="caution">
    <text evidence="1">The sequence shown here is derived from an EMBL/GenBank/DDBJ whole genome shotgun (WGS) entry which is preliminary data.</text>
</comment>
<gene>
    <name evidence="1" type="ORF">F0P94_15175</name>
</gene>
<accession>A0A5N1ISA1</accession>
<dbReference type="PROSITE" id="PS51257">
    <property type="entry name" value="PROKAR_LIPOPROTEIN"/>
    <property type="match status" value="1"/>
</dbReference>